<dbReference type="InterPro" id="IPR036291">
    <property type="entry name" value="NAD(P)-bd_dom_sf"/>
</dbReference>
<dbReference type="InterPro" id="IPR003781">
    <property type="entry name" value="CoA-bd"/>
</dbReference>
<name>A0A7S2WJT0_9STRA</name>
<evidence type="ECO:0000256" key="1">
    <source>
        <dbReference type="SAM" id="SignalP"/>
    </source>
</evidence>
<dbReference type="PANTHER" id="PTHR33303:SF2">
    <property type="entry name" value="COA-BINDING DOMAIN-CONTAINING PROTEIN"/>
    <property type="match status" value="1"/>
</dbReference>
<gene>
    <name evidence="3" type="ORF">RMAR1173_LOCUS12002</name>
</gene>
<dbReference type="Gene3D" id="3.40.50.720">
    <property type="entry name" value="NAD(P)-binding Rossmann-like Domain"/>
    <property type="match status" value="1"/>
</dbReference>
<sequence length="183" mass="19552">MWLGRILPILLASARGPPLRLVDSPVRCSMASSASSGLVPEQYTSEATIRRLLTSVKSIAVVGFSDKPSRPSHEVAEFLVRQGFEVTLVNPVLKGKEFFGRPVVGSLEEATGDQPLDLVDVFRNSEAAGGVVDEAIAVGAKAVWLQIGVVNLEAGTRAETAGLDVVMDRCPAEEMPRLGLLRE</sequence>
<evidence type="ECO:0000313" key="3">
    <source>
        <dbReference type="EMBL" id="CAD9692079.1"/>
    </source>
</evidence>
<dbReference type="AlphaFoldDB" id="A0A7S2WJT0"/>
<feature type="signal peptide" evidence="1">
    <location>
        <begin position="1"/>
        <end position="16"/>
    </location>
</feature>
<reference evidence="3" key="1">
    <citation type="submission" date="2021-01" db="EMBL/GenBank/DDBJ databases">
        <authorList>
            <person name="Corre E."/>
            <person name="Pelletier E."/>
            <person name="Niang G."/>
            <person name="Scheremetjew M."/>
            <person name="Finn R."/>
            <person name="Kale V."/>
            <person name="Holt S."/>
            <person name="Cochrane G."/>
            <person name="Meng A."/>
            <person name="Brown T."/>
            <person name="Cohen L."/>
        </authorList>
    </citation>
    <scope>NUCLEOTIDE SEQUENCE</scope>
    <source>
        <strain evidence="3">CCMP1243</strain>
    </source>
</reference>
<keyword evidence="1" id="KW-0732">Signal</keyword>
<dbReference type="Pfam" id="PF13380">
    <property type="entry name" value="CoA_binding_2"/>
    <property type="match status" value="1"/>
</dbReference>
<dbReference type="EMBL" id="HBHJ01018133">
    <property type="protein sequence ID" value="CAD9692079.1"/>
    <property type="molecule type" value="Transcribed_RNA"/>
</dbReference>
<protein>
    <recommendedName>
        <fullName evidence="2">CoA-binding domain-containing protein</fullName>
    </recommendedName>
</protein>
<organism evidence="3">
    <name type="scientific">Rhizochromulina marina</name>
    <dbReference type="NCBI Taxonomy" id="1034831"/>
    <lineage>
        <taxon>Eukaryota</taxon>
        <taxon>Sar</taxon>
        <taxon>Stramenopiles</taxon>
        <taxon>Ochrophyta</taxon>
        <taxon>Dictyochophyceae</taxon>
        <taxon>Rhizochromulinales</taxon>
        <taxon>Rhizochromulina</taxon>
    </lineage>
</organism>
<evidence type="ECO:0000259" key="2">
    <source>
        <dbReference type="SMART" id="SM00881"/>
    </source>
</evidence>
<feature type="chain" id="PRO_5030934466" description="CoA-binding domain-containing protein" evidence="1">
    <location>
        <begin position="17"/>
        <end position="183"/>
    </location>
</feature>
<feature type="domain" description="CoA-binding" evidence="2">
    <location>
        <begin position="52"/>
        <end position="149"/>
    </location>
</feature>
<dbReference type="SMART" id="SM00881">
    <property type="entry name" value="CoA_binding"/>
    <property type="match status" value="1"/>
</dbReference>
<dbReference type="PANTHER" id="PTHR33303">
    <property type="entry name" value="CYTOPLASMIC PROTEIN-RELATED"/>
    <property type="match status" value="1"/>
</dbReference>
<dbReference type="SUPFAM" id="SSF51735">
    <property type="entry name" value="NAD(P)-binding Rossmann-fold domains"/>
    <property type="match status" value="1"/>
</dbReference>
<accession>A0A7S2WJT0</accession>
<proteinExistence type="predicted"/>